<dbReference type="RefSeq" id="WP_376804730.1">
    <property type="nucleotide sequence ID" value="NZ_JBHTAC010000002.1"/>
</dbReference>
<proteinExistence type="predicted"/>
<dbReference type="SUPFAM" id="SSF55729">
    <property type="entry name" value="Acyl-CoA N-acyltransferases (Nat)"/>
    <property type="match status" value="1"/>
</dbReference>
<dbReference type="InterPro" id="IPR000182">
    <property type="entry name" value="GNAT_dom"/>
</dbReference>
<evidence type="ECO:0000259" key="1">
    <source>
        <dbReference type="PROSITE" id="PS51186"/>
    </source>
</evidence>
<reference evidence="3" key="1">
    <citation type="journal article" date="2019" name="Int. J. Syst. Evol. Microbiol.">
        <title>The Global Catalogue of Microorganisms (GCM) 10K type strain sequencing project: providing services to taxonomists for standard genome sequencing and annotation.</title>
        <authorList>
            <consortium name="The Broad Institute Genomics Platform"/>
            <consortium name="The Broad Institute Genome Sequencing Center for Infectious Disease"/>
            <person name="Wu L."/>
            <person name="Ma J."/>
        </authorList>
    </citation>
    <scope>NUCLEOTIDE SEQUENCE [LARGE SCALE GENOMIC DNA]</scope>
    <source>
        <strain evidence="3">CGMCC 1.9106</strain>
    </source>
</reference>
<dbReference type="PROSITE" id="PS51186">
    <property type="entry name" value="GNAT"/>
    <property type="match status" value="1"/>
</dbReference>
<feature type="domain" description="N-acetyltransferase" evidence="1">
    <location>
        <begin position="6"/>
        <end position="179"/>
    </location>
</feature>
<dbReference type="Proteomes" id="UP001596392">
    <property type="component" value="Unassembled WGS sequence"/>
</dbReference>
<gene>
    <name evidence="2" type="ORF">ACFQO7_02055</name>
</gene>
<keyword evidence="3" id="KW-1185">Reference proteome</keyword>
<dbReference type="Pfam" id="PF00583">
    <property type="entry name" value="Acetyltransf_1"/>
    <property type="match status" value="1"/>
</dbReference>
<dbReference type="Gene3D" id="3.40.630.30">
    <property type="match status" value="1"/>
</dbReference>
<comment type="caution">
    <text evidence="2">The sequence shown here is derived from an EMBL/GenBank/DDBJ whole genome shotgun (WGS) entry which is preliminary data.</text>
</comment>
<organism evidence="2 3">
    <name type="scientific">Catellatospora aurea</name>
    <dbReference type="NCBI Taxonomy" id="1337874"/>
    <lineage>
        <taxon>Bacteria</taxon>
        <taxon>Bacillati</taxon>
        <taxon>Actinomycetota</taxon>
        <taxon>Actinomycetes</taxon>
        <taxon>Micromonosporales</taxon>
        <taxon>Micromonosporaceae</taxon>
        <taxon>Catellatospora</taxon>
    </lineage>
</organism>
<evidence type="ECO:0000313" key="2">
    <source>
        <dbReference type="EMBL" id="MFC7241254.1"/>
    </source>
</evidence>
<evidence type="ECO:0000313" key="3">
    <source>
        <dbReference type="Proteomes" id="UP001596392"/>
    </source>
</evidence>
<dbReference type="EMBL" id="JBHTAC010000002">
    <property type="protein sequence ID" value="MFC7241254.1"/>
    <property type="molecule type" value="Genomic_DNA"/>
</dbReference>
<name>A0ABW2GQT9_9ACTN</name>
<protein>
    <submittedName>
        <fullName evidence="2">GNAT family N-acetyltransferase</fullName>
    </submittedName>
</protein>
<accession>A0ABW2GQT9</accession>
<dbReference type="InterPro" id="IPR016181">
    <property type="entry name" value="Acyl_CoA_acyltransferase"/>
</dbReference>
<sequence length="189" mass="21220">MNDVAVLLADAARGRELIDSICNVYDEVFSAPPFFWRDDESQLHRDRLESLLDDPTFGLATATVAGDLVGFAYGFTIPADTQRWQRLKEDVDPETAREWPGRTFLLFDYAVRSPLRGRGIGKALHDLLLSSRSEERATLTVQPAAVDTKRIYERWGWRMVGQVEGGPTAAAPLFDCYLRDGLTDLRRAG</sequence>